<dbReference type="PANTHER" id="PTHR32182">
    <property type="entry name" value="DNA REPLICATION AND REPAIR PROTEIN RECF"/>
    <property type="match status" value="1"/>
</dbReference>
<comment type="caution">
    <text evidence="2">The sequence shown here is derived from an EMBL/GenBank/DDBJ whole genome shotgun (WGS) entry which is preliminary data.</text>
</comment>
<dbReference type="InterPro" id="IPR027417">
    <property type="entry name" value="P-loop_NTPase"/>
</dbReference>
<dbReference type="RefSeq" id="WP_076605233.1">
    <property type="nucleotide sequence ID" value="NZ_LDIR01000001.1"/>
</dbReference>
<gene>
    <name evidence="2" type="ORF">AAX28_00478</name>
</gene>
<accession>A0ABX2YDQ1</accession>
<proteinExistence type="predicted"/>
<protein>
    <recommendedName>
        <fullName evidence="1">AAA+ ATPase domain-containing protein</fullName>
    </recommendedName>
</protein>
<sequence>MQLIYLYIENYKNIQNQGFNFTTQFKCDYKDGTLTIDKNENYIENFFGDNIEVSAIVGENGSGKSSVFEILINILSTNDTLQYLYVLSDGLENICYANNIKVIADIQVEMNLSLHKKNGELKSSLNSNVNLQKYFDVYYLNISHLERDGVIKNDAPSPDDPINYLGIYKKNDIYKDSANDLDASYSEFNYDRFHFFHTRALAELLRNEKYKKLFFITFGINIPYSIKVDYNQREIERIKVENTLKDSDDNRAISIDEPKNIQALEDFLEQNQNILTINSLEFEEFFKLAGKIYNSLGLFRLTFLAKDGTKIKFSAGEKTILFYLQRIDLMLDKIERDKKNSILLFDEIELYLHPSWQKRVLKIILDFIAQTPLANNLQILLATHSPFILSDIPRQNIVFLKDGKQVDALEKKQTFGANIHTLLADGFFMDGGLMGEFAKEKIEDVIKFLNNDKSKIKDKKEVLNLIDIIGEPFLKQKLQDMYFKKFNDNSIDEQIKKLERQIERLKNVKS</sequence>
<name>A0ABX2YDQ1_9BACT</name>
<dbReference type="Gene3D" id="3.40.50.300">
    <property type="entry name" value="P-loop containing nucleotide triphosphate hydrolases"/>
    <property type="match status" value="1"/>
</dbReference>
<reference evidence="2 3" key="1">
    <citation type="submission" date="2015-05" db="EMBL/GenBank/DDBJ databases">
        <authorList>
            <person name="Rovetto F."/>
            <person name="Cocolin L."/>
            <person name="Illeghems K."/>
            <person name="Van Nieuwerburgh F."/>
            <person name="Houf K."/>
        </authorList>
    </citation>
    <scope>NUCLEOTIDE SEQUENCE [LARGE SCALE GENOMIC DNA]</scope>
    <source>
        <strain evidence="2 3">117434</strain>
    </source>
</reference>
<dbReference type="PANTHER" id="PTHR32182:SF23">
    <property type="entry name" value="ATP BINDING PROTEIN"/>
    <property type="match status" value="1"/>
</dbReference>
<dbReference type="SUPFAM" id="SSF52540">
    <property type="entry name" value="P-loop containing nucleoside triphosphate hydrolases"/>
    <property type="match status" value="1"/>
</dbReference>
<evidence type="ECO:0000313" key="2">
    <source>
        <dbReference type="EMBL" id="OCL92938.1"/>
    </source>
</evidence>
<feature type="domain" description="AAA+ ATPase" evidence="1">
    <location>
        <begin position="50"/>
        <end position="404"/>
    </location>
</feature>
<dbReference type="SMART" id="SM00382">
    <property type="entry name" value="AAA"/>
    <property type="match status" value="1"/>
</dbReference>
<dbReference type="InterPro" id="IPR003593">
    <property type="entry name" value="AAA+_ATPase"/>
</dbReference>
<dbReference type="InterPro" id="IPR041685">
    <property type="entry name" value="AAA_GajA/Old/RecF-like"/>
</dbReference>
<keyword evidence="3" id="KW-1185">Reference proteome</keyword>
<dbReference type="Pfam" id="PF13175">
    <property type="entry name" value="AAA_15"/>
    <property type="match status" value="1"/>
</dbReference>
<dbReference type="EMBL" id="LDIR01000001">
    <property type="protein sequence ID" value="OCL92938.1"/>
    <property type="molecule type" value="Genomic_DNA"/>
</dbReference>
<evidence type="ECO:0000313" key="3">
    <source>
        <dbReference type="Proteomes" id="UP000093159"/>
    </source>
</evidence>
<evidence type="ECO:0000259" key="1">
    <source>
        <dbReference type="SMART" id="SM00382"/>
    </source>
</evidence>
<dbReference type="Proteomes" id="UP000093159">
    <property type="component" value="Unassembled WGS sequence"/>
</dbReference>
<organism evidence="2 3">
    <name type="scientific">Arcobacter porcinus</name>
    <dbReference type="NCBI Taxonomy" id="1935204"/>
    <lineage>
        <taxon>Bacteria</taxon>
        <taxon>Pseudomonadati</taxon>
        <taxon>Campylobacterota</taxon>
        <taxon>Epsilonproteobacteria</taxon>
        <taxon>Campylobacterales</taxon>
        <taxon>Arcobacteraceae</taxon>
        <taxon>Arcobacter</taxon>
    </lineage>
</organism>